<keyword evidence="3 6" id="KW-0812">Transmembrane</keyword>
<dbReference type="Proteomes" id="UP000741282">
    <property type="component" value="Unassembled WGS sequence"/>
</dbReference>
<dbReference type="PANTHER" id="PTHR40277">
    <property type="entry name" value="BLL5419 PROTEIN"/>
    <property type="match status" value="1"/>
</dbReference>
<keyword evidence="4 6" id="KW-1133">Transmembrane helix</keyword>
<gene>
    <name evidence="7" type="ORF">KC685_01535</name>
</gene>
<dbReference type="EMBL" id="JAGQLN010000004">
    <property type="protein sequence ID" value="MCA9376582.1"/>
    <property type="molecule type" value="Genomic_DNA"/>
</dbReference>
<dbReference type="GO" id="GO:0005886">
    <property type="term" value="C:plasma membrane"/>
    <property type="evidence" value="ECO:0007669"/>
    <property type="project" value="UniProtKB-SubCell"/>
</dbReference>
<name>A0A955I1F5_9BACT</name>
<comment type="caution">
    <text evidence="7">The sequence shown here is derived from an EMBL/GenBank/DDBJ whole genome shotgun (WGS) entry which is preliminary data.</text>
</comment>
<reference evidence="7" key="2">
    <citation type="journal article" date="2021" name="Microbiome">
        <title>Successional dynamics and alternative stable states in a saline activated sludge microbial community over 9 years.</title>
        <authorList>
            <person name="Wang Y."/>
            <person name="Ye J."/>
            <person name="Ju F."/>
            <person name="Liu L."/>
            <person name="Boyd J.A."/>
            <person name="Deng Y."/>
            <person name="Parks D.H."/>
            <person name="Jiang X."/>
            <person name="Yin X."/>
            <person name="Woodcroft B.J."/>
            <person name="Tyson G.W."/>
            <person name="Hugenholtz P."/>
            <person name="Polz M.F."/>
            <person name="Zhang T."/>
        </authorList>
    </citation>
    <scope>NUCLEOTIDE SEQUENCE</scope>
    <source>
        <strain evidence="7">HKST-UBA17</strain>
    </source>
</reference>
<feature type="transmembrane region" description="Helical" evidence="6">
    <location>
        <begin position="207"/>
        <end position="229"/>
    </location>
</feature>
<evidence type="ECO:0000313" key="8">
    <source>
        <dbReference type="Proteomes" id="UP000741282"/>
    </source>
</evidence>
<evidence type="ECO:0000256" key="1">
    <source>
        <dbReference type="ARBA" id="ARBA00004651"/>
    </source>
</evidence>
<accession>A0A955I1F5</accession>
<feature type="transmembrane region" description="Helical" evidence="6">
    <location>
        <begin position="120"/>
        <end position="141"/>
    </location>
</feature>
<dbReference type="Pfam" id="PF03706">
    <property type="entry name" value="LPG_synthase_TM"/>
    <property type="match status" value="1"/>
</dbReference>
<protein>
    <submittedName>
        <fullName evidence="7">Flippase-like domain-containing protein</fullName>
    </submittedName>
</protein>
<keyword evidence="2" id="KW-1003">Cell membrane</keyword>
<evidence type="ECO:0000256" key="4">
    <source>
        <dbReference type="ARBA" id="ARBA00022989"/>
    </source>
</evidence>
<feature type="transmembrane region" description="Helical" evidence="6">
    <location>
        <begin position="291"/>
        <end position="310"/>
    </location>
</feature>
<keyword evidence="5 6" id="KW-0472">Membrane</keyword>
<organism evidence="7 8">
    <name type="scientific">Candidatus Dojkabacteria bacterium</name>
    <dbReference type="NCBI Taxonomy" id="2099670"/>
    <lineage>
        <taxon>Bacteria</taxon>
        <taxon>Candidatus Dojkabacteria</taxon>
    </lineage>
</organism>
<evidence type="ECO:0000256" key="5">
    <source>
        <dbReference type="ARBA" id="ARBA00023136"/>
    </source>
</evidence>
<evidence type="ECO:0000256" key="3">
    <source>
        <dbReference type="ARBA" id="ARBA00022692"/>
    </source>
</evidence>
<evidence type="ECO:0000256" key="2">
    <source>
        <dbReference type="ARBA" id="ARBA00022475"/>
    </source>
</evidence>
<dbReference type="InterPro" id="IPR022791">
    <property type="entry name" value="L-PG_synthase/AglD"/>
</dbReference>
<evidence type="ECO:0000256" key="6">
    <source>
        <dbReference type="SAM" id="Phobius"/>
    </source>
</evidence>
<feature type="transmembrane region" description="Helical" evidence="6">
    <location>
        <begin position="235"/>
        <end position="254"/>
    </location>
</feature>
<feature type="transmembrane region" description="Helical" evidence="6">
    <location>
        <begin position="147"/>
        <end position="168"/>
    </location>
</feature>
<proteinExistence type="predicted"/>
<dbReference type="AlphaFoldDB" id="A0A955I1F5"/>
<evidence type="ECO:0000313" key="7">
    <source>
        <dbReference type="EMBL" id="MCA9376582.1"/>
    </source>
</evidence>
<dbReference type="PANTHER" id="PTHR40277:SF1">
    <property type="entry name" value="BLL5419 PROTEIN"/>
    <property type="match status" value="1"/>
</dbReference>
<sequence length="320" mass="36131">MKFTKEQKRIVKKILEYSIYAIVGYFIYSKLGGNLEQIRNVEIDYPYLLAATLLFSTHNIWNGLNWDYLIERSGEQTKLDQQMRVYLKSYLMRYVPGNVVGIMGRAILNKPYGIPMFKSLWGWFFENIVYLALGIFIGSYAVLKTQFASYSVLGLMVVAFVVGLFILLRNDLLERVFEGKIAKKLPEAAKKEATPLRLSPKVRIEMLGRYTLSWIIYSLSFVLVVSSVIDLNALNIPSLISVNALAYSAGYLAIVTPSGAGVRESVMVFALTNALGYSIENAVVIALAARIVFILGELTGFVGYYLYYFLMKRNGEELSI</sequence>
<reference evidence="7" key="1">
    <citation type="submission" date="2020-04" db="EMBL/GenBank/DDBJ databases">
        <authorList>
            <person name="Zhang T."/>
        </authorList>
    </citation>
    <scope>NUCLEOTIDE SEQUENCE</scope>
    <source>
        <strain evidence="7">HKST-UBA17</strain>
    </source>
</reference>
<comment type="subcellular location">
    <subcellularLocation>
        <location evidence="1">Cell membrane</location>
        <topology evidence="1">Multi-pass membrane protein</topology>
    </subcellularLocation>
</comment>